<feature type="signal peptide" evidence="4">
    <location>
        <begin position="1"/>
        <end position="17"/>
    </location>
</feature>
<name>A0A3Q1H0D3_9TELE</name>
<keyword evidence="7" id="KW-1185">Reference proteome</keyword>
<evidence type="ECO:0000256" key="3">
    <source>
        <dbReference type="ARBA" id="ARBA00022729"/>
    </source>
</evidence>
<dbReference type="AlphaFoldDB" id="A0A3Q1H0D3"/>
<evidence type="ECO:0000313" key="7">
    <source>
        <dbReference type="Proteomes" id="UP000257200"/>
    </source>
</evidence>
<dbReference type="Proteomes" id="UP000257200">
    <property type="component" value="Unplaced"/>
</dbReference>
<dbReference type="PRINTS" id="PR00007">
    <property type="entry name" value="COMPLEMNTC1Q"/>
</dbReference>
<evidence type="ECO:0000259" key="5">
    <source>
        <dbReference type="PROSITE" id="PS50871"/>
    </source>
</evidence>
<dbReference type="PANTHER" id="PTHR22923">
    <property type="entry name" value="CEREBELLIN-RELATED"/>
    <property type="match status" value="1"/>
</dbReference>
<feature type="chain" id="PRO_5018644929" description="C1q domain-containing protein" evidence="4">
    <location>
        <begin position="18"/>
        <end position="194"/>
    </location>
</feature>
<dbReference type="SMART" id="SM00110">
    <property type="entry name" value="C1Q"/>
    <property type="match status" value="1"/>
</dbReference>
<evidence type="ECO:0000313" key="6">
    <source>
        <dbReference type="Ensembl" id="ENSAPOP00000033237.1"/>
    </source>
</evidence>
<protein>
    <recommendedName>
        <fullName evidence="5">C1q domain-containing protein</fullName>
    </recommendedName>
</protein>
<dbReference type="STRING" id="80966.ENSAPOP00000033237"/>
<organism evidence="6 7">
    <name type="scientific">Acanthochromis polyacanthus</name>
    <name type="common">spiny chromis</name>
    <dbReference type="NCBI Taxonomy" id="80966"/>
    <lineage>
        <taxon>Eukaryota</taxon>
        <taxon>Metazoa</taxon>
        <taxon>Chordata</taxon>
        <taxon>Craniata</taxon>
        <taxon>Vertebrata</taxon>
        <taxon>Euteleostomi</taxon>
        <taxon>Actinopterygii</taxon>
        <taxon>Neopterygii</taxon>
        <taxon>Teleostei</taxon>
        <taxon>Neoteleostei</taxon>
        <taxon>Acanthomorphata</taxon>
        <taxon>Ovalentaria</taxon>
        <taxon>Pomacentridae</taxon>
        <taxon>Acanthochromis</taxon>
    </lineage>
</organism>
<dbReference type="SUPFAM" id="SSF49842">
    <property type="entry name" value="TNF-like"/>
    <property type="match status" value="1"/>
</dbReference>
<reference evidence="6" key="2">
    <citation type="submission" date="2025-09" db="UniProtKB">
        <authorList>
            <consortium name="Ensembl"/>
        </authorList>
    </citation>
    <scope>IDENTIFICATION</scope>
</reference>
<proteinExistence type="predicted"/>
<dbReference type="Gene3D" id="2.60.120.40">
    <property type="match status" value="1"/>
</dbReference>
<evidence type="ECO:0000256" key="1">
    <source>
        <dbReference type="ARBA" id="ARBA00004613"/>
    </source>
</evidence>
<comment type="subcellular location">
    <subcellularLocation>
        <location evidence="1">Secreted</location>
    </subcellularLocation>
</comment>
<evidence type="ECO:0000256" key="4">
    <source>
        <dbReference type="SAM" id="SignalP"/>
    </source>
</evidence>
<dbReference type="GeneTree" id="ENSGT00940000163520"/>
<dbReference type="GO" id="GO:0005576">
    <property type="term" value="C:extracellular region"/>
    <property type="evidence" value="ECO:0007669"/>
    <property type="project" value="UniProtKB-SubCell"/>
</dbReference>
<dbReference type="PROSITE" id="PS50871">
    <property type="entry name" value="C1Q"/>
    <property type="match status" value="1"/>
</dbReference>
<keyword evidence="2" id="KW-0964">Secreted</keyword>
<dbReference type="InterPro" id="IPR001073">
    <property type="entry name" value="C1q_dom"/>
</dbReference>
<accession>A0A3Q1H0D3</accession>
<evidence type="ECO:0000256" key="2">
    <source>
        <dbReference type="ARBA" id="ARBA00022525"/>
    </source>
</evidence>
<dbReference type="Pfam" id="PF00386">
    <property type="entry name" value="C1q"/>
    <property type="match status" value="1"/>
</dbReference>
<dbReference type="InParanoid" id="A0A3Q1H0D3"/>
<sequence>MEFRALLLLTLLGFVLVEQEFGQEADMDFTEWMTANKKFMKNLKVNLRNVQQCKMDVEALDIAFSASLANSGEIYRGPSTDKTLVFKRVFSNIGNGYNVNSGIFTPPVNGLYYFSFSTYGYNTHTVGAMLMKNSVHQISTYESPAADGSDSSSNAAVLQLAAGDNVHMELWDGGRVFDNLNGHTTFSGFLLFPL</sequence>
<dbReference type="PANTHER" id="PTHR22923:SF102">
    <property type="entry name" value="CEREBELLIN 13-RELATED"/>
    <property type="match status" value="1"/>
</dbReference>
<dbReference type="InterPro" id="IPR008983">
    <property type="entry name" value="Tumour_necrosis_fac-like_dom"/>
</dbReference>
<feature type="domain" description="C1q" evidence="5">
    <location>
        <begin position="57"/>
        <end position="194"/>
    </location>
</feature>
<dbReference type="FunCoup" id="A0A3Q1H0D3">
    <property type="interactions" value="4"/>
</dbReference>
<dbReference type="Ensembl" id="ENSAPOT00000034396.1">
    <property type="protein sequence ID" value="ENSAPOP00000033237.1"/>
    <property type="gene ID" value="ENSAPOG00000021702.1"/>
</dbReference>
<dbReference type="InterPro" id="IPR050822">
    <property type="entry name" value="Cerebellin_Synaptic_Org"/>
</dbReference>
<reference evidence="6" key="1">
    <citation type="submission" date="2025-08" db="UniProtKB">
        <authorList>
            <consortium name="Ensembl"/>
        </authorList>
    </citation>
    <scope>IDENTIFICATION</scope>
</reference>
<keyword evidence="3 4" id="KW-0732">Signal</keyword>